<dbReference type="Pfam" id="PF07534">
    <property type="entry name" value="TLD"/>
    <property type="match status" value="1"/>
</dbReference>
<sequence length="486" mass="57269">MSAQFFTKLSKNYIEILEDNEYYDVTIEVGEDPNVKIFRAHMIILCQRSPFLRRMLTSNKKNNDDVLVHIKLSNILPETFQIILRYLYGGIFSSNGHDTSDIFKVLVAADGLLLQELVDFLQKFLIENKTEWLEQHFEFTHRTSFQYNNLSILQQYCTDLMAKSPEKIFKSLDFTSLPEKSLISLIIRDDLQMKEIEVWDYVLKWGLAQYQDQTLISDPDTWTDDNFKILKNILQNCLPSIRFFSLSSKEFLHKVRPYKSLFKQEYYEKLLNSYMDPDSEPSDDILLPRNLKFDGIIDSEIVNLYFVSIISRWIDKVDINNKFGHLRELYLPYKFDLLLRGSKDGFSPNKFHELCNYKPNTVTFIKVDGTGEILGGHNPSIWQTNVKLSKPYSFIFSFNENELKVPILSHLKSMDKVLNYSVFDGPSFGSDLKLSVLYYSRRRDYDPVTDAFNYNICKQENYEKKIRDTEDEFVVKDYEVFQIIKK</sequence>
<evidence type="ECO:0000259" key="1">
    <source>
        <dbReference type="PROSITE" id="PS50097"/>
    </source>
</evidence>
<dbReference type="InterPro" id="IPR011333">
    <property type="entry name" value="SKP1/BTB/POZ_sf"/>
</dbReference>
<dbReference type="InterPro" id="IPR051481">
    <property type="entry name" value="BTB-POZ/Galectin-3-binding"/>
</dbReference>
<evidence type="ECO:0000313" key="4">
    <source>
        <dbReference type="Proteomes" id="UP000022910"/>
    </source>
</evidence>
<accession>A0A015KYI2</accession>
<comment type="caution">
    <text evidence="3">The sequence shown here is derived from an EMBL/GenBank/DDBJ whole genome shotgun (WGS) entry which is preliminary data.</text>
</comment>
<dbReference type="Gene3D" id="1.25.40.420">
    <property type="match status" value="1"/>
</dbReference>
<dbReference type="Gene3D" id="3.30.710.10">
    <property type="entry name" value="Potassium Channel Kv1.1, Chain A"/>
    <property type="match status" value="1"/>
</dbReference>
<dbReference type="PROSITE" id="PS51886">
    <property type="entry name" value="TLDC"/>
    <property type="match status" value="1"/>
</dbReference>
<dbReference type="PANTHER" id="PTHR24410">
    <property type="entry name" value="HL07962P-RELATED"/>
    <property type="match status" value="1"/>
</dbReference>
<name>A0A015KYI2_RHIIW</name>
<dbReference type="EMBL" id="JEMT01022547">
    <property type="protein sequence ID" value="EXX65101.1"/>
    <property type="molecule type" value="Genomic_DNA"/>
</dbReference>
<dbReference type="Pfam" id="PF07707">
    <property type="entry name" value="BACK"/>
    <property type="match status" value="1"/>
</dbReference>
<reference evidence="3 4" key="1">
    <citation type="submission" date="2014-02" db="EMBL/GenBank/DDBJ databases">
        <title>Single nucleus genome sequencing reveals high similarity among nuclei of an endomycorrhizal fungus.</title>
        <authorList>
            <person name="Lin K."/>
            <person name="Geurts R."/>
            <person name="Zhang Z."/>
            <person name="Limpens E."/>
            <person name="Saunders D.G."/>
            <person name="Mu D."/>
            <person name="Pang E."/>
            <person name="Cao H."/>
            <person name="Cha H."/>
            <person name="Lin T."/>
            <person name="Zhou Q."/>
            <person name="Shang Y."/>
            <person name="Li Y."/>
            <person name="Ivanov S."/>
            <person name="Sharma T."/>
            <person name="Velzen R.V."/>
            <person name="Ruijter N.D."/>
            <person name="Aanen D.K."/>
            <person name="Win J."/>
            <person name="Kamoun S."/>
            <person name="Bisseling T."/>
            <person name="Huang S."/>
        </authorList>
    </citation>
    <scope>NUCLEOTIDE SEQUENCE [LARGE SCALE GENOMIC DNA]</scope>
    <source>
        <strain evidence="4">DAOM197198w</strain>
    </source>
</reference>
<feature type="domain" description="BTB" evidence="1">
    <location>
        <begin position="23"/>
        <end position="90"/>
    </location>
</feature>
<dbReference type="InterPro" id="IPR000210">
    <property type="entry name" value="BTB/POZ_dom"/>
</dbReference>
<dbReference type="Pfam" id="PF00651">
    <property type="entry name" value="BTB"/>
    <property type="match status" value="1"/>
</dbReference>
<feature type="domain" description="TLDc" evidence="2">
    <location>
        <begin position="300"/>
        <end position="484"/>
    </location>
</feature>
<keyword evidence="4" id="KW-1185">Reference proteome</keyword>
<dbReference type="InterPro" id="IPR011705">
    <property type="entry name" value="BACK"/>
</dbReference>
<dbReference type="InterPro" id="IPR006571">
    <property type="entry name" value="TLDc_dom"/>
</dbReference>
<dbReference type="HOGENOM" id="CLU_021542_0_2_1"/>
<dbReference type="AlphaFoldDB" id="A0A015KYI2"/>
<protein>
    <recommendedName>
        <fullName evidence="5">Serine-enriched protein</fullName>
    </recommendedName>
</protein>
<dbReference type="PROSITE" id="PS50097">
    <property type="entry name" value="BTB"/>
    <property type="match status" value="1"/>
</dbReference>
<dbReference type="SUPFAM" id="SSF54695">
    <property type="entry name" value="POZ domain"/>
    <property type="match status" value="1"/>
</dbReference>
<dbReference type="SMART" id="SM00225">
    <property type="entry name" value="BTB"/>
    <property type="match status" value="1"/>
</dbReference>
<dbReference type="PANTHER" id="PTHR24410:SF23">
    <property type="entry name" value="BTB DOMAIN-CONTAINING PROTEIN-RELATED"/>
    <property type="match status" value="1"/>
</dbReference>
<proteinExistence type="predicted"/>
<evidence type="ECO:0000259" key="2">
    <source>
        <dbReference type="PROSITE" id="PS51886"/>
    </source>
</evidence>
<gene>
    <name evidence="3" type="ORF">RirG_136460</name>
</gene>
<evidence type="ECO:0000313" key="3">
    <source>
        <dbReference type="EMBL" id="EXX65101.1"/>
    </source>
</evidence>
<dbReference type="Proteomes" id="UP000022910">
    <property type="component" value="Unassembled WGS sequence"/>
</dbReference>
<organism evidence="3 4">
    <name type="scientific">Rhizophagus irregularis (strain DAOM 197198w)</name>
    <name type="common">Glomus intraradices</name>
    <dbReference type="NCBI Taxonomy" id="1432141"/>
    <lineage>
        <taxon>Eukaryota</taxon>
        <taxon>Fungi</taxon>
        <taxon>Fungi incertae sedis</taxon>
        <taxon>Mucoromycota</taxon>
        <taxon>Glomeromycotina</taxon>
        <taxon>Glomeromycetes</taxon>
        <taxon>Glomerales</taxon>
        <taxon>Glomeraceae</taxon>
        <taxon>Rhizophagus</taxon>
    </lineage>
</organism>
<dbReference type="SMART" id="SM00875">
    <property type="entry name" value="BACK"/>
    <property type="match status" value="1"/>
</dbReference>
<dbReference type="CDD" id="cd18186">
    <property type="entry name" value="BTB_POZ_ZBTB_KLHL-like"/>
    <property type="match status" value="1"/>
</dbReference>
<evidence type="ECO:0008006" key="5">
    <source>
        <dbReference type="Google" id="ProtNLM"/>
    </source>
</evidence>